<keyword evidence="5" id="KW-0723">Serine/threonine-protein kinase</keyword>
<reference evidence="16" key="1">
    <citation type="submission" date="2020-11" db="EMBL/GenBank/DDBJ databases">
        <authorList>
            <person name="Tran Van P."/>
        </authorList>
    </citation>
    <scope>NUCLEOTIDE SEQUENCE</scope>
</reference>
<evidence type="ECO:0000256" key="7">
    <source>
        <dbReference type="ARBA" id="ARBA00022723"/>
    </source>
</evidence>
<dbReference type="GO" id="GO:0005524">
    <property type="term" value="F:ATP binding"/>
    <property type="evidence" value="ECO:0007669"/>
    <property type="project" value="UniProtKB-KW"/>
</dbReference>
<comment type="catalytic activity">
    <reaction evidence="13">
        <text>L-seryl-[protein] + ATP = O-phospho-L-seryl-[protein] + ADP + H(+)</text>
        <dbReference type="Rhea" id="RHEA:17989"/>
        <dbReference type="Rhea" id="RHEA-COMP:9863"/>
        <dbReference type="Rhea" id="RHEA-COMP:11604"/>
        <dbReference type="ChEBI" id="CHEBI:15378"/>
        <dbReference type="ChEBI" id="CHEBI:29999"/>
        <dbReference type="ChEBI" id="CHEBI:30616"/>
        <dbReference type="ChEBI" id="CHEBI:83421"/>
        <dbReference type="ChEBI" id="CHEBI:456216"/>
        <dbReference type="EC" id="2.7.11.25"/>
    </reaction>
</comment>
<evidence type="ECO:0000256" key="8">
    <source>
        <dbReference type="ARBA" id="ARBA00022741"/>
    </source>
</evidence>
<protein>
    <recommendedName>
        <fullName evidence="4">Mitogen-activated protein kinase kinase kinase 7</fullName>
        <ecNumber evidence="3">2.7.11.25</ecNumber>
    </recommendedName>
</protein>
<comment type="similarity">
    <text evidence="2">Belongs to the protein kinase superfamily. STE Ser/Thr protein kinase family. MAP kinase kinase kinase subfamily.</text>
</comment>
<dbReference type="EMBL" id="CAJPVJ010018023">
    <property type="protein sequence ID" value="CAG2176828.1"/>
    <property type="molecule type" value="Genomic_DNA"/>
</dbReference>
<dbReference type="Proteomes" id="UP000728032">
    <property type="component" value="Unassembled WGS sequence"/>
</dbReference>
<evidence type="ECO:0000256" key="5">
    <source>
        <dbReference type="ARBA" id="ARBA00022527"/>
    </source>
</evidence>
<dbReference type="InterPro" id="IPR001245">
    <property type="entry name" value="Ser-Thr/Tyr_kinase_cat_dom"/>
</dbReference>
<feature type="region of interest" description="Disordered" evidence="14">
    <location>
        <begin position="291"/>
        <end position="319"/>
    </location>
</feature>
<evidence type="ECO:0000256" key="12">
    <source>
        <dbReference type="ARBA" id="ARBA00047559"/>
    </source>
</evidence>
<evidence type="ECO:0000313" key="16">
    <source>
        <dbReference type="EMBL" id="CAD7659666.1"/>
    </source>
</evidence>
<feature type="non-terminal residue" evidence="16">
    <location>
        <position position="1"/>
    </location>
</feature>
<evidence type="ECO:0000256" key="14">
    <source>
        <dbReference type="SAM" id="MobiDB-lite"/>
    </source>
</evidence>
<keyword evidence="17" id="KW-1185">Reference proteome</keyword>
<accession>A0A7R9QWR6</accession>
<feature type="compositionally biased region" description="Polar residues" evidence="14">
    <location>
        <begin position="301"/>
        <end position="319"/>
    </location>
</feature>
<evidence type="ECO:0000256" key="1">
    <source>
        <dbReference type="ARBA" id="ARBA00001946"/>
    </source>
</evidence>
<evidence type="ECO:0000256" key="2">
    <source>
        <dbReference type="ARBA" id="ARBA00006529"/>
    </source>
</evidence>
<keyword evidence="10" id="KW-0067">ATP-binding</keyword>
<feature type="domain" description="Protein kinase" evidence="15">
    <location>
        <begin position="1"/>
        <end position="170"/>
    </location>
</feature>
<dbReference type="PRINTS" id="PR00109">
    <property type="entry name" value="TYRKINASE"/>
</dbReference>
<evidence type="ECO:0000256" key="9">
    <source>
        <dbReference type="ARBA" id="ARBA00022777"/>
    </source>
</evidence>
<dbReference type="OrthoDB" id="6414404at2759"/>
<dbReference type="PANTHER" id="PTHR46716:SF1">
    <property type="entry name" value="MITOGEN-ACTIVATED PROTEIN KINASE KINASE KINASE 7"/>
    <property type="match status" value="1"/>
</dbReference>
<dbReference type="GO" id="GO:0043123">
    <property type="term" value="P:positive regulation of canonical NF-kappaB signal transduction"/>
    <property type="evidence" value="ECO:0007669"/>
    <property type="project" value="TreeGrafter"/>
</dbReference>
<evidence type="ECO:0000256" key="13">
    <source>
        <dbReference type="ARBA" id="ARBA00048329"/>
    </source>
</evidence>
<keyword evidence="7" id="KW-0479">Metal-binding</keyword>
<dbReference type="GO" id="GO:0006955">
    <property type="term" value="P:immune response"/>
    <property type="evidence" value="ECO:0007669"/>
    <property type="project" value="TreeGrafter"/>
</dbReference>
<evidence type="ECO:0000256" key="11">
    <source>
        <dbReference type="ARBA" id="ARBA00022842"/>
    </source>
</evidence>
<dbReference type="GO" id="GO:0019899">
    <property type="term" value="F:enzyme binding"/>
    <property type="evidence" value="ECO:0007669"/>
    <property type="project" value="UniProtKB-ARBA"/>
</dbReference>
<dbReference type="AlphaFoldDB" id="A0A7R9QWR6"/>
<dbReference type="EMBL" id="OC932848">
    <property type="protein sequence ID" value="CAD7659666.1"/>
    <property type="molecule type" value="Genomic_DNA"/>
</dbReference>
<keyword evidence="9" id="KW-0418">Kinase</keyword>
<dbReference type="GO" id="GO:0004709">
    <property type="term" value="F:MAP kinase kinase kinase activity"/>
    <property type="evidence" value="ECO:0007669"/>
    <property type="project" value="UniProtKB-EC"/>
</dbReference>
<dbReference type="GO" id="GO:0009893">
    <property type="term" value="P:positive regulation of metabolic process"/>
    <property type="evidence" value="ECO:0007669"/>
    <property type="project" value="UniProtKB-ARBA"/>
</dbReference>
<comment type="cofactor">
    <cofactor evidence="1">
        <name>Mg(2+)</name>
        <dbReference type="ChEBI" id="CHEBI:18420"/>
    </cofactor>
</comment>
<feature type="compositionally biased region" description="Low complexity" evidence="14">
    <location>
        <begin position="339"/>
        <end position="351"/>
    </location>
</feature>
<keyword evidence="8" id="KW-0547">Nucleotide-binding</keyword>
<dbReference type="SUPFAM" id="SSF56112">
    <property type="entry name" value="Protein kinase-like (PK-like)"/>
    <property type="match status" value="1"/>
</dbReference>
<dbReference type="FunFam" id="1.10.510.10:FF:000143">
    <property type="entry name" value="Mitogen-activated protein kinase kinase kinase 7"/>
    <property type="match status" value="1"/>
</dbReference>
<dbReference type="EC" id="2.7.11.25" evidence="3"/>
<dbReference type="GO" id="GO:0007254">
    <property type="term" value="P:JNK cascade"/>
    <property type="evidence" value="ECO:0007669"/>
    <property type="project" value="TreeGrafter"/>
</dbReference>
<gene>
    <name evidence="16" type="ORF">ONB1V03_LOCUS16261</name>
</gene>
<feature type="region of interest" description="Disordered" evidence="14">
    <location>
        <begin position="334"/>
        <end position="358"/>
    </location>
</feature>
<dbReference type="InterPro" id="IPR011009">
    <property type="entry name" value="Kinase-like_dom_sf"/>
</dbReference>
<evidence type="ECO:0000256" key="4">
    <source>
        <dbReference type="ARBA" id="ARBA00017660"/>
    </source>
</evidence>
<dbReference type="PROSITE" id="PS00108">
    <property type="entry name" value="PROTEIN_KINASE_ST"/>
    <property type="match status" value="1"/>
</dbReference>
<dbReference type="Gene3D" id="1.10.510.10">
    <property type="entry name" value="Transferase(Phosphotransferase) domain 1"/>
    <property type="match status" value="1"/>
</dbReference>
<dbReference type="InterPro" id="IPR000719">
    <property type="entry name" value="Prot_kinase_dom"/>
</dbReference>
<organism evidence="16">
    <name type="scientific">Oppiella nova</name>
    <dbReference type="NCBI Taxonomy" id="334625"/>
    <lineage>
        <taxon>Eukaryota</taxon>
        <taxon>Metazoa</taxon>
        <taxon>Ecdysozoa</taxon>
        <taxon>Arthropoda</taxon>
        <taxon>Chelicerata</taxon>
        <taxon>Arachnida</taxon>
        <taxon>Acari</taxon>
        <taxon>Acariformes</taxon>
        <taxon>Sarcoptiformes</taxon>
        <taxon>Oribatida</taxon>
        <taxon>Brachypylina</taxon>
        <taxon>Oppioidea</taxon>
        <taxon>Oppiidae</taxon>
        <taxon>Oppiella</taxon>
    </lineage>
</organism>
<comment type="catalytic activity">
    <reaction evidence="12">
        <text>L-threonyl-[protein] + ATP = O-phospho-L-threonyl-[protein] + ADP + H(+)</text>
        <dbReference type="Rhea" id="RHEA:46608"/>
        <dbReference type="Rhea" id="RHEA-COMP:11060"/>
        <dbReference type="Rhea" id="RHEA-COMP:11605"/>
        <dbReference type="ChEBI" id="CHEBI:15378"/>
        <dbReference type="ChEBI" id="CHEBI:30013"/>
        <dbReference type="ChEBI" id="CHEBI:30616"/>
        <dbReference type="ChEBI" id="CHEBI:61977"/>
        <dbReference type="ChEBI" id="CHEBI:456216"/>
        <dbReference type="EC" id="2.7.11.25"/>
    </reaction>
</comment>
<keyword evidence="11" id="KW-0460">Magnesium</keyword>
<proteinExistence type="inferred from homology"/>
<evidence type="ECO:0000256" key="3">
    <source>
        <dbReference type="ARBA" id="ARBA00012406"/>
    </source>
</evidence>
<evidence type="ECO:0000313" key="17">
    <source>
        <dbReference type="Proteomes" id="UP000728032"/>
    </source>
</evidence>
<sequence>SVPLVPYTMSHAISWVLQCARGVSYLHGMQPKALIHRDLKPPNLLLVNGGTILKICDFGTACDIHTHMTNNKGSAAWMAPEVFESWNYTEKCDVFSWGIILWEVLARKKPFDEIGGPAFRIMWAVHSGQRPPLLQNCPQVIENLMTKCWAKDPTERPSMETVEETVEQIFQFCSEYANEPIVHNITHSSAYSNADDSLSSTDYSIDQQMQTQLDAPQQIVTEPPVFNSSTNVGDPHDMHPSSKNNPAYSVPPNMSGFIHNANYSSEFLPQNKPRKISEEQTHRVANDLAHIQSFRGHKRSNSSGTPVSITGSSTQSSLNKSRSIITMADIGLNDDLTVPPSSSQSQAPQASGRHELPKLSMTARDNPIPRAGPSNPIPKDFNAYLVLESDLQPIQPDTNNRDSIHIFEEHKRLSQEFLRMKMEVTLLSSRKQELETTDVTTNSLEEYIGLKDENQSLHKLKENLITQLNLIKHKQRQREAERDGDWVLVDRTDTHNNHH</sequence>
<evidence type="ECO:0000256" key="6">
    <source>
        <dbReference type="ARBA" id="ARBA00022679"/>
    </source>
</evidence>
<dbReference type="GO" id="GO:0043410">
    <property type="term" value="P:positive regulation of MAPK cascade"/>
    <property type="evidence" value="ECO:0007669"/>
    <property type="project" value="UniProtKB-ARBA"/>
</dbReference>
<evidence type="ECO:0000256" key="10">
    <source>
        <dbReference type="ARBA" id="ARBA00022840"/>
    </source>
</evidence>
<evidence type="ECO:0000259" key="15">
    <source>
        <dbReference type="PROSITE" id="PS50011"/>
    </source>
</evidence>
<dbReference type="PROSITE" id="PS50011">
    <property type="entry name" value="PROTEIN_KINASE_DOM"/>
    <property type="match status" value="1"/>
</dbReference>
<dbReference type="SMART" id="SM00220">
    <property type="entry name" value="S_TKc"/>
    <property type="match status" value="1"/>
</dbReference>
<name>A0A7R9QWR6_9ACAR</name>
<dbReference type="PANTHER" id="PTHR46716">
    <property type="entry name" value="MITOGEN-ACTIVATED PROTEIN KINASE KINASE KINASE 7"/>
    <property type="match status" value="1"/>
</dbReference>
<dbReference type="Pfam" id="PF07714">
    <property type="entry name" value="PK_Tyr_Ser-Thr"/>
    <property type="match status" value="1"/>
</dbReference>
<dbReference type="InterPro" id="IPR008271">
    <property type="entry name" value="Ser/Thr_kinase_AS"/>
</dbReference>
<dbReference type="GO" id="GO:0006950">
    <property type="term" value="P:response to stress"/>
    <property type="evidence" value="ECO:0007669"/>
    <property type="project" value="UniProtKB-ARBA"/>
</dbReference>
<keyword evidence="6" id="KW-0808">Transferase</keyword>
<dbReference type="GO" id="GO:0046872">
    <property type="term" value="F:metal ion binding"/>
    <property type="evidence" value="ECO:0007669"/>
    <property type="project" value="UniProtKB-KW"/>
</dbReference>